<name>A0A4E0RNT7_FASHE</name>
<dbReference type="Gene3D" id="3.40.20.10">
    <property type="entry name" value="Severin"/>
    <property type="match status" value="1"/>
</dbReference>
<dbReference type="PRINTS" id="PR00006">
    <property type="entry name" value="COFILIN"/>
</dbReference>
<dbReference type="AlphaFoldDB" id="A0A4E0RNT7"/>
<dbReference type="GO" id="GO:0030042">
    <property type="term" value="P:actin filament depolymerization"/>
    <property type="evidence" value="ECO:0007669"/>
    <property type="project" value="InterPro"/>
</dbReference>
<gene>
    <name evidence="4" type="ORF">D915_000499</name>
</gene>
<evidence type="ECO:0000256" key="1">
    <source>
        <dbReference type="ARBA" id="ARBA00006844"/>
    </source>
</evidence>
<dbReference type="EMBL" id="JXXN02000108">
    <property type="protein sequence ID" value="THD28621.1"/>
    <property type="molecule type" value="Genomic_DNA"/>
</dbReference>
<dbReference type="PROSITE" id="PS51263">
    <property type="entry name" value="ADF_H"/>
    <property type="match status" value="1"/>
</dbReference>
<accession>A0A4E0RNT7</accession>
<comment type="similarity">
    <text evidence="1">Belongs to the actin-binding proteins ADF family.</text>
</comment>
<evidence type="ECO:0000313" key="5">
    <source>
        <dbReference type="Proteomes" id="UP000230066"/>
    </source>
</evidence>
<feature type="domain" description="ADF-H" evidence="3">
    <location>
        <begin position="2"/>
        <end position="126"/>
    </location>
</feature>
<dbReference type="SUPFAM" id="SSF55753">
    <property type="entry name" value="Actin depolymerizing proteins"/>
    <property type="match status" value="1"/>
</dbReference>
<reference evidence="4" key="1">
    <citation type="submission" date="2019-03" db="EMBL/GenBank/DDBJ databases">
        <title>Improved annotation for the trematode Fasciola hepatica.</title>
        <authorList>
            <person name="Choi Y.-J."/>
            <person name="Martin J."/>
            <person name="Mitreva M."/>
        </authorList>
    </citation>
    <scope>NUCLEOTIDE SEQUENCE [LARGE SCALE GENOMIC DNA]</scope>
</reference>
<evidence type="ECO:0000259" key="3">
    <source>
        <dbReference type="PROSITE" id="PS51263"/>
    </source>
</evidence>
<dbReference type="Pfam" id="PF00241">
    <property type="entry name" value="Cofilin_ADF"/>
    <property type="match status" value="1"/>
</dbReference>
<dbReference type="SMART" id="SM00102">
    <property type="entry name" value="ADF"/>
    <property type="match status" value="1"/>
</dbReference>
<dbReference type="Proteomes" id="UP000230066">
    <property type="component" value="Unassembled WGS sequence"/>
</dbReference>
<dbReference type="PANTHER" id="PTHR11913">
    <property type="entry name" value="COFILIN-RELATED"/>
    <property type="match status" value="1"/>
</dbReference>
<dbReference type="InterPro" id="IPR017904">
    <property type="entry name" value="ADF/Cofilin"/>
</dbReference>
<dbReference type="InterPro" id="IPR029006">
    <property type="entry name" value="ADF-H/Gelsolin-like_dom_sf"/>
</dbReference>
<evidence type="ECO:0000256" key="2">
    <source>
        <dbReference type="ARBA" id="ARBA00023203"/>
    </source>
</evidence>
<protein>
    <submittedName>
        <fullName evidence="4">Cofilin actophorin</fullName>
    </submittedName>
</protein>
<keyword evidence="5" id="KW-1185">Reference proteome</keyword>
<proteinExistence type="inferred from homology"/>
<dbReference type="GO" id="GO:0015629">
    <property type="term" value="C:actin cytoskeleton"/>
    <property type="evidence" value="ECO:0007669"/>
    <property type="project" value="InterPro"/>
</dbReference>
<keyword evidence="2" id="KW-0009">Actin-binding</keyword>
<organism evidence="4 5">
    <name type="scientific">Fasciola hepatica</name>
    <name type="common">Liver fluke</name>
    <dbReference type="NCBI Taxonomy" id="6192"/>
    <lineage>
        <taxon>Eukaryota</taxon>
        <taxon>Metazoa</taxon>
        <taxon>Spiralia</taxon>
        <taxon>Lophotrochozoa</taxon>
        <taxon>Platyhelminthes</taxon>
        <taxon>Trematoda</taxon>
        <taxon>Digenea</taxon>
        <taxon>Plagiorchiida</taxon>
        <taxon>Echinostomata</taxon>
        <taxon>Echinostomatoidea</taxon>
        <taxon>Fasciolidae</taxon>
        <taxon>Fasciola</taxon>
    </lineage>
</organism>
<dbReference type="CDD" id="cd11286">
    <property type="entry name" value="ADF_cofilin_like"/>
    <property type="match status" value="1"/>
</dbReference>
<dbReference type="InterPro" id="IPR002108">
    <property type="entry name" value="ADF-H"/>
</dbReference>
<sequence>MASGIKCSDTCVDAFNDMKFRKTHRYILYEICDDKEIRVSYRAKRNLVSARKEKKALYAVYDYESPGKMPYLVFIVWTPTDIEIRKKMIYAASTDAIKRKLIGLKTTIQAHDLDDITEEEILKKTS</sequence>
<comment type="caution">
    <text evidence="4">The sequence shown here is derived from an EMBL/GenBank/DDBJ whole genome shotgun (WGS) entry which is preliminary data.</text>
</comment>
<evidence type="ECO:0000313" key="4">
    <source>
        <dbReference type="EMBL" id="THD28621.1"/>
    </source>
</evidence>
<dbReference type="GO" id="GO:0003779">
    <property type="term" value="F:actin binding"/>
    <property type="evidence" value="ECO:0007669"/>
    <property type="project" value="UniProtKB-KW"/>
</dbReference>